<accession>A0A8X6JBX1</accession>
<evidence type="ECO:0000313" key="1">
    <source>
        <dbReference type="EMBL" id="GFR19373.1"/>
    </source>
</evidence>
<gene>
    <name evidence="1" type="ORF">TNCT_208981</name>
</gene>
<dbReference type="OrthoDB" id="616263at2759"/>
<dbReference type="AlphaFoldDB" id="A0A8X6JBX1"/>
<keyword evidence="2" id="KW-1185">Reference proteome</keyword>
<proteinExistence type="predicted"/>
<dbReference type="Proteomes" id="UP000887116">
    <property type="component" value="Unassembled WGS sequence"/>
</dbReference>
<organism evidence="1 2">
    <name type="scientific">Trichonephila clavata</name>
    <name type="common">Joro spider</name>
    <name type="synonym">Nephila clavata</name>
    <dbReference type="NCBI Taxonomy" id="2740835"/>
    <lineage>
        <taxon>Eukaryota</taxon>
        <taxon>Metazoa</taxon>
        <taxon>Ecdysozoa</taxon>
        <taxon>Arthropoda</taxon>
        <taxon>Chelicerata</taxon>
        <taxon>Arachnida</taxon>
        <taxon>Araneae</taxon>
        <taxon>Araneomorphae</taxon>
        <taxon>Entelegynae</taxon>
        <taxon>Araneoidea</taxon>
        <taxon>Nephilidae</taxon>
        <taxon>Trichonephila</taxon>
    </lineage>
</organism>
<sequence>MRFSPSSGLDIQRLQQWPTSTKWAAGTKSNQLFCRLFTKILGGDKEIDHKPGFGRPVRCNVDHLRQKVEARLASMVRQLGAELSVAPQTISRHLAAMSVVGKFETWVPCLTMEQRQRRLETSKALQECEIRERFCIVF</sequence>
<reference evidence="1" key="1">
    <citation type="submission" date="2020-07" db="EMBL/GenBank/DDBJ databases">
        <title>Multicomponent nature underlies the extraordinary mechanical properties of spider dragline silk.</title>
        <authorList>
            <person name="Kono N."/>
            <person name="Nakamura H."/>
            <person name="Mori M."/>
            <person name="Yoshida Y."/>
            <person name="Ohtoshi R."/>
            <person name="Malay A.D."/>
            <person name="Moran D.A.P."/>
            <person name="Tomita M."/>
            <person name="Numata K."/>
            <person name="Arakawa K."/>
        </authorList>
    </citation>
    <scope>NUCLEOTIDE SEQUENCE</scope>
</reference>
<evidence type="ECO:0000313" key="2">
    <source>
        <dbReference type="Proteomes" id="UP000887116"/>
    </source>
</evidence>
<dbReference type="EMBL" id="BMAO01017925">
    <property type="protein sequence ID" value="GFR19373.1"/>
    <property type="molecule type" value="Genomic_DNA"/>
</dbReference>
<name>A0A8X6JBX1_TRICU</name>
<comment type="caution">
    <text evidence="1">The sequence shown here is derived from an EMBL/GenBank/DDBJ whole genome shotgun (WGS) entry which is preliminary data.</text>
</comment>
<protein>
    <submittedName>
        <fullName evidence="1">Uncharacterized protein</fullName>
    </submittedName>
</protein>